<feature type="chain" id="PRO_5026088113" description="Lipoprotein" evidence="1">
    <location>
        <begin position="19"/>
        <end position="132"/>
    </location>
</feature>
<dbReference type="RefSeq" id="WP_167564454.1">
    <property type="nucleotide sequence ID" value="NZ_CP049807.1"/>
</dbReference>
<proteinExistence type="predicted"/>
<evidence type="ECO:0000313" key="3">
    <source>
        <dbReference type="Proteomes" id="UP000501692"/>
    </source>
</evidence>
<evidence type="ECO:0008006" key="4">
    <source>
        <dbReference type="Google" id="ProtNLM"/>
    </source>
</evidence>
<protein>
    <recommendedName>
        <fullName evidence="4">Lipoprotein</fullName>
    </recommendedName>
</protein>
<dbReference type="Proteomes" id="UP000501692">
    <property type="component" value="Plasmid pA1254_1"/>
</dbReference>
<geneLocation type="plasmid" evidence="3">
    <name>pa1254_1</name>
</geneLocation>
<sequence length="132" mass="14625">MKKLLSLLLIFSPLSGCMATSAQYAKWGSMANEVESCTRNGYMDGVTYAKGWDIIRDSQLFSKVDPNKMEAAYQEAAALYPVTQDHCQRLAGVIEVNHSKNNSNSTQYTPTTYKPTTTYCNGIGNQVICNSY</sequence>
<dbReference type="EMBL" id="CP049807">
    <property type="protein sequence ID" value="QIT19968.1"/>
    <property type="molecule type" value="Genomic_DNA"/>
</dbReference>
<evidence type="ECO:0000313" key="2">
    <source>
        <dbReference type="EMBL" id="QIT19968.1"/>
    </source>
</evidence>
<feature type="signal peptide" evidence="1">
    <location>
        <begin position="1"/>
        <end position="18"/>
    </location>
</feature>
<evidence type="ECO:0000256" key="1">
    <source>
        <dbReference type="SAM" id="SignalP"/>
    </source>
</evidence>
<keyword evidence="1" id="KW-0732">Signal</keyword>
<name>A0A6H0G085_ACIPI</name>
<dbReference type="AlphaFoldDB" id="A0A6H0G085"/>
<accession>A0A6H0G085</accession>
<organism evidence="2 3">
    <name type="scientific">Acinetobacter pittii</name>
    <name type="common">Acinetobacter genomosp. 3</name>
    <dbReference type="NCBI Taxonomy" id="48296"/>
    <lineage>
        <taxon>Bacteria</taxon>
        <taxon>Pseudomonadati</taxon>
        <taxon>Pseudomonadota</taxon>
        <taxon>Gammaproteobacteria</taxon>
        <taxon>Moraxellales</taxon>
        <taxon>Moraxellaceae</taxon>
        <taxon>Acinetobacter</taxon>
        <taxon>Acinetobacter calcoaceticus/baumannii complex</taxon>
    </lineage>
</organism>
<keyword evidence="2" id="KW-0614">Plasmid</keyword>
<reference evidence="2 3" key="1">
    <citation type="submission" date="2020-03" db="EMBL/GenBank/DDBJ databases">
        <authorList>
            <person name="Zhang L."/>
            <person name="Han X."/>
            <person name="Chen Y."/>
            <person name="Yu Y."/>
        </authorList>
    </citation>
    <scope>NUCLEOTIDE SEQUENCE [LARGE SCALE GENOMIC DNA]</scope>
    <source>
        <strain evidence="2 3">A1254</strain>
        <plasmid evidence="3">pa1254_1</plasmid>
    </source>
</reference>
<gene>
    <name evidence="2" type="ORF">G8E09_19335</name>
</gene>